<dbReference type="SUPFAM" id="SSF51735">
    <property type="entry name" value="NAD(P)-binding Rossmann-fold domains"/>
    <property type="match status" value="1"/>
</dbReference>
<reference evidence="3" key="2">
    <citation type="submission" date="2023-06" db="EMBL/GenBank/DDBJ databases">
        <authorList>
            <consortium name="Lawrence Berkeley National Laboratory"/>
            <person name="Haridas S."/>
            <person name="Hensen N."/>
            <person name="Bonometti L."/>
            <person name="Westerberg I."/>
            <person name="Brannstrom I.O."/>
            <person name="Guillou S."/>
            <person name="Cros-Aarteil S."/>
            <person name="Calhoun S."/>
            <person name="Kuo A."/>
            <person name="Mondo S."/>
            <person name="Pangilinan J."/>
            <person name="Riley R."/>
            <person name="Labutti K."/>
            <person name="Andreopoulos B."/>
            <person name="Lipzen A."/>
            <person name="Chen C."/>
            <person name="Yanf M."/>
            <person name="Daum C."/>
            <person name="Ng V."/>
            <person name="Clum A."/>
            <person name="Steindorff A."/>
            <person name="Ohm R."/>
            <person name="Martin F."/>
            <person name="Silar P."/>
            <person name="Natvig D."/>
            <person name="Lalanne C."/>
            <person name="Gautier V."/>
            <person name="Ament-Velasquez S.L."/>
            <person name="Kruys A."/>
            <person name="Hutchinson M.I."/>
            <person name="Powell A.J."/>
            <person name="Barry K."/>
            <person name="Miller A.N."/>
            <person name="Grigoriev I.V."/>
            <person name="Debuchy R."/>
            <person name="Gladieux P."/>
            <person name="Thoren M.H."/>
            <person name="Johannesson H."/>
        </authorList>
    </citation>
    <scope>NUCLEOTIDE SEQUENCE</scope>
    <source>
        <strain evidence="3">SMH4131-1</strain>
    </source>
</reference>
<sequence length="306" mass="33044">MPKLSFDYSTIPDLAGRVVLVTGGTGGIGAEVVVELSKHNPSLILFTGRNATAADKIIQRARSGAAPAAANITFIPCDLANLASVKSAASTILSQTNRLDFFLANAGIMARPAGLSPDGYEIQMATNHLGHALLTKLLLPLLLHTATLPGADVRVLYTSSTAWRGGQLACDASFKTPMVSPLGRWRRYCNTKLANLLYARELARRYPQLLVFSLTPGVVGTALVTDLGFVDRAVIYVSQVGRVLTPTQGSWNHLWGISVPREKVVRGAFYEPVGVVMESEKAVAREAEVRARLWDWTEGELAAWME</sequence>
<name>A0AAE0J3P1_9PEZI</name>
<accession>A0AAE0J3P1</accession>
<protein>
    <recommendedName>
        <fullName evidence="5">Oxidoreductase</fullName>
    </recommendedName>
</protein>
<dbReference type="Proteomes" id="UP001286456">
    <property type="component" value="Unassembled WGS sequence"/>
</dbReference>
<comment type="caution">
    <text evidence="3">The sequence shown here is derived from an EMBL/GenBank/DDBJ whole genome shotgun (WGS) entry which is preliminary data.</text>
</comment>
<dbReference type="InterPro" id="IPR002347">
    <property type="entry name" value="SDR_fam"/>
</dbReference>
<comment type="similarity">
    <text evidence="1">Belongs to the short-chain dehydrogenases/reductases (SDR) family.</text>
</comment>
<evidence type="ECO:0000256" key="1">
    <source>
        <dbReference type="ARBA" id="ARBA00006484"/>
    </source>
</evidence>
<gene>
    <name evidence="3" type="ORF">B0T19DRAFT_396058</name>
</gene>
<dbReference type="PANTHER" id="PTHR24320">
    <property type="entry name" value="RETINOL DEHYDROGENASE"/>
    <property type="match status" value="1"/>
</dbReference>
<evidence type="ECO:0008006" key="5">
    <source>
        <dbReference type="Google" id="ProtNLM"/>
    </source>
</evidence>
<keyword evidence="2" id="KW-0560">Oxidoreductase</keyword>
<dbReference type="Gene3D" id="3.40.50.720">
    <property type="entry name" value="NAD(P)-binding Rossmann-like Domain"/>
    <property type="match status" value="1"/>
</dbReference>
<evidence type="ECO:0000313" key="4">
    <source>
        <dbReference type="Proteomes" id="UP001286456"/>
    </source>
</evidence>
<dbReference type="PRINTS" id="PR00081">
    <property type="entry name" value="GDHRDH"/>
</dbReference>
<reference evidence="3" key="1">
    <citation type="journal article" date="2023" name="Mol. Phylogenet. Evol.">
        <title>Genome-scale phylogeny and comparative genomics of the fungal order Sordariales.</title>
        <authorList>
            <person name="Hensen N."/>
            <person name="Bonometti L."/>
            <person name="Westerberg I."/>
            <person name="Brannstrom I.O."/>
            <person name="Guillou S."/>
            <person name="Cros-Aarteil S."/>
            <person name="Calhoun S."/>
            <person name="Haridas S."/>
            <person name="Kuo A."/>
            <person name="Mondo S."/>
            <person name="Pangilinan J."/>
            <person name="Riley R."/>
            <person name="LaButti K."/>
            <person name="Andreopoulos B."/>
            <person name="Lipzen A."/>
            <person name="Chen C."/>
            <person name="Yan M."/>
            <person name="Daum C."/>
            <person name="Ng V."/>
            <person name="Clum A."/>
            <person name="Steindorff A."/>
            <person name="Ohm R.A."/>
            <person name="Martin F."/>
            <person name="Silar P."/>
            <person name="Natvig D.O."/>
            <person name="Lalanne C."/>
            <person name="Gautier V."/>
            <person name="Ament-Velasquez S.L."/>
            <person name="Kruys A."/>
            <person name="Hutchinson M.I."/>
            <person name="Powell A.J."/>
            <person name="Barry K."/>
            <person name="Miller A.N."/>
            <person name="Grigoriev I.V."/>
            <person name="Debuchy R."/>
            <person name="Gladieux P."/>
            <person name="Hiltunen Thoren M."/>
            <person name="Johannesson H."/>
        </authorList>
    </citation>
    <scope>NUCLEOTIDE SEQUENCE</scope>
    <source>
        <strain evidence="3">SMH4131-1</strain>
    </source>
</reference>
<dbReference type="PANTHER" id="PTHR24320:SF154">
    <property type="entry name" value="OXIDOREDUCTASE, SHORT-CHAIN DEHYDROGENASE_REDUCTASE FAMILY (AFU_ORTHOLOGUE AFUA_2G04560)"/>
    <property type="match status" value="1"/>
</dbReference>
<evidence type="ECO:0000256" key="2">
    <source>
        <dbReference type="ARBA" id="ARBA00023002"/>
    </source>
</evidence>
<dbReference type="Pfam" id="PF00106">
    <property type="entry name" value="adh_short"/>
    <property type="match status" value="1"/>
</dbReference>
<dbReference type="GO" id="GO:0016491">
    <property type="term" value="F:oxidoreductase activity"/>
    <property type="evidence" value="ECO:0007669"/>
    <property type="project" value="UniProtKB-KW"/>
</dbReference>
<proteinExistence type="inferred from homology"/>
<keyword evidence="4" id="KW-1185">Reference proteome</keyword>
<dbReference type="AlphaFoldDB" id="A0AAE0J3P1"/>
<organism evidence="3 4">
    <name type="scientific">Cercophora scortea</name>
    <dbReference type="NCBI Taxonomy" id="314031"/>
    <lineage>
        <taxon>Eukaryota</taxon>
        <taxon>Fungi</taxon>
        <taxon>Dikarya</taxon>
        <taxon>Ascomycota</taxon>
        <taxon>Pezizomycotina</taxon>
        <taxon>Sordariomycetes</taxon>
        <taxon>Sordariomycetidae</taxon>
        <taxon>Sordariales</taxon>
        <taxon>Lasiosphaeriaceae</taxon>
        <taxon>Cercophora</taxon>
    </lineage>
</organism>
<dbReference type="EMBL" id="JAUEPO010000001">
    <property type="protein sequence ID" value="KAK3336294.1"/>
    <property type="molecule type" value="Genomic_DNA"/>
</dbReference>
<dbReference type="InterPro" id="IPR036291">
    <property type="entry name" value="NAD(P)-bd_dom_sf"/>
</dbReference>
<evidence type="ECO:0000313" key="3">
    <source>
        <dbReference type="EMBL" id="KAK3336294.1"/>
    </source>
</evidence>